<sequence>MRHFTSCRHLHNDATTMMAQLSTCRVTAYTSANAAFLASGDTKLATARRRTLSPLPCRYYLSPLLSLRCRASSFPSHEPLVLATGSRRLSRLGVTSNNCHYCDPCRWPTEATAAIISGHRPTNPLPDISRFPEADILTSTDQIVPTITEDSLEVWKEVAKIRF</sequence>
<organism evidence="1 2">
    <name type="scientific">Zingiber officinale</name>
    <name type="common">Ginger</name>
    <name type="synonym">Amomum zingiber</name>
    <dbReference type="NCBI Taxonomy" id="94328"/>
    <lineage>
        <taxon>Eukaryota</taxon>
        <taxon>Viridiplantae</taxon>
        <taxon>Streptophyta</taxon>
        <taxon>Embryophyta</taxon>
        <taxon>Tracheophyta</taxon>
        <taxon>Spermatophyta</taxon>
        <taxon>Magnoliopsida</taxon>
        <taxon>Liliopsida</taxon>
        <taxon>Zingiberales</taxon>
        <taxon>Zingiberaceae</taxon>
        <taxon>Zingiber</taxon>
    </lineage>
</organism>
<accession>A0A8J5GAB2</accession>
<name>A0A8J5GAB2_ZINOF</name>
<keyword evidence="2" id="KW-1185">Reference proteome</keyword>
<evidence type="ECO:0000313" key="1">
    <source>
        <dbReference type="EMBL" id="KAG6499153.1"/>
    </source>
</evidence>
<protein>
    <submittedName>
        <fullName evidence="1">Uncharacterized protein</fullName>
    </submittedName>
</protein>
<dbReference type="EMBL" id="JACMSC010000011">
    <property type="protein sequence ID" value="KAG6499153.1"/>
    <property type="molecule type" value="Genomic_DNA"/>
</dbReference>
<proteinExistence type="predicted"/>
<dbReference type="Proteomes" id="UP000734854">
    <property type="component" value="Unassembled WGS sequence"/>
</dbReference>
<reference evidence="1 2" key="1">
    <citation type="submission" date="2020-08" db="EMBL/GenBank/DDBJ databases">
        <title>Plant Genome Project.</title>
        <authorList>
            <person name="Zhang R.-G."/>
        </authorList>
    </citation>
    <scope>NUCLEOTIDE SEQUENCE [LARGE SCALE GENOMIC DNA]</scope>
    <source>
        <tissue evidence="1">Rhizome</tissue>
    </source>
</reference>
<dbReference type="AlphaFoldDB" id="A0A8J5GAB2"/>
<evidence type="ECO:0000313" key="2">
    <source>
        <dbReference type="Proteomes" id="UP000734854"/>
    </source>
</evidence>
<gene>
    <name evidence="1" type="ORF">ZIOFF_038909</name>
</gene>
<comment type="caution">
    <text evidence="1">The sequence shown here is derived from an EMBL/GenBank/DDBJ whole genome shotgun (WGS) entry which is preliminary data.</text>
</comment>